<dbReference type="HOGENOM" id="CLU_1198685_0_0_10"/>
<evidence type="ECO:0000313" key="2">
    <source>
        <dbReference type="EMBL" id="CDN30564.1"/>
    </source>
</evidence>
<proteinExistence type="predicted"/>
<evidence type="ECO:0000313" key="1">
    <source>
        <dbReference type="EMBL" id="CDN30196.1"/>
    </source>
</evidence>
<dbReference type="KEGG" id="rbc:BN938_0459"/>
<dbReference type="EMBL" id="HG934468">
    <property type="protein sequence ID" value="CDN30196.1"/>
    <property type="molecule type" value="Genomic_DNA"/>
</dbReference>
<accession>A0A060RAZ6</accession>
<keyword evidence="3" id="KW-1185">Reference proteome</keyword>
<dbReference type="AlphaFoldDB" id="A0A060RAZ6"/>
<protein>
    <submittedName>
        <fullName evidence="2">Uncharacterized protein</fullName>
    </submittedName>
</protein>
<sequence length="231" mass="26826">MQSRLCVEIARAVALAGQSIEVNDLKFAAFELSQEIQRSFRELTLAEIAIAIDSGVKGKFGDYYGINVVSIIKWLNAYQESDIRKLCFTSYRKMLELKALPQQTSKSEAEIYQSNRLYAIEKFDGFLRDGYFDDWGNCTYSFLAEQQILNLTLEDKHRIYELARRRVTANLRESVVKDSTVRHILKQIEMGDGSDIYRVKMQAQKIALRDFFEMLRSQNRHLSEIIKDKIV</sequence>
<evidence type="ECO:0000313" key="3">
    <source>
        <dbReference type="Proteomes" id="UP000027616"/>
    </source>
</evidence>
<organism evidence="2 3">
    <name type="scientific">Mucinivorans hirudinis</name>
    <dbReference type="NCBI Taxonomy" id="1433126"/>
    <lineage>
        <taxon>Bacteria</taxon>
        <taxon>Pseudomonadati</taxon>
        <taxon>Bacteroidota</taxon>
        <taxon>Bacteroidia</taxon>
        <taxon>Bacteroidales</taxon>
        <taxon>Rikenellaceae</taxon>
        <taxon>Mucinivorans</taxon>
    </lineage>
</organism>
<dbReference type="eggNOG" id="ENOG5033HMK">
    <property type="taxonomic scope" value="Bacteria"/>
</dbReference>
<name>A0A060RAZ6_9BACT</name>
<reference evidence="2 3" key="2">
    <citation type="journal article" date="2015" name="Genome Announc.">
        <title>Complete Genome Sequence of the Novel Leech Symbiont Mucinivorans hirudinis M3T.</title>
        <authorList>
            <person name="Nelson M.C."/>
            <person name="Bomar L."/>
            <person name="Graf J."/>
        </authorList>
    </citation>
    <scope>NUCLEOTIDE SEQUENCE [LARGE SCALE GENOMIC DNA]</scope>
    <source>
        <strain evidence="3">M3</strain>
    </source>
</reference>
<gene>
    <name evidence="1" type="ORF">BN938_0089</name>
    <name evidence="2" type="ORF">BN938_0459</name>
</gene>
<dbReference type="KEGG" id="rbc:BN938_0089"/>
<dbReference type="Proteomes" id="UP000027616">
    <property type="component" value="Chromosome I"/>
</dbReference>
<reference evidence="2" key="1">
    <citation type="submission" date="2014-01" db="EMBL/GenBank/DDBJ databases">
        <authorList>
            <person name="Nelson M."/>
        </authorList>
    </citation>
    <scope>NUCLEOTIDE SEQUENCE</scope>
</reference>
<dbReference type="STRING" id="1433126.BN938_0089"/>
<dbReference type="EMBL" id="HG934468">
    <property type="protein sequence ID" value="CDN30564.1"/>
    <property type="molecule type" value="Genomic_DNA"/>
</dbReference>